<reference evidence="4" key="1">
    <citation type="journal article" date="2023" name="Mol. Phylogenet. Evol.">
        <title>Genome-scale phylogeny and comparative genomics of the fungal order Sordariales.</title>
        <authorList>
            <person name="Hensen N."/>
            <person name="Bonometti L."/>
            <person name="Westerberg I."/>
            <person name="Brannstrom I.O."/>
            <person name="Guillou S."/>
            <person name="Cros-Aarteil S."/>
            <person name="Calhoun S."/>
            <person name="Haridas S."/>
            <person name="Kuo A."/>
            <person name="Mondo S."/>
            <person name="Pangilinan J."/>
            <person name="Riley R."/>
            <person name="LaButti K."/>
            <person name="Andreopoulos B."/>
            <person name="Lipzen A."/>
            <person name="Chen C."/>
            <person name="Yan M."/>
            <person name="Daum C."/>
            <person name="Ng V."/>
            <person name="Clum A."/>
            <person name="Steindorff A."/>
            <person name="Ohm R.A."/>
            <person name="Martin F."/>
            <person name="Silar P."/>
            <person name="Natvig D.O."/>
            <person name="Lalanne C."/>
            <person name="Gautier V."/>
            <person name="Ament-Velasquez S.L."/>
            <person name="Kruys A."/>
            <person name="Hutchinson M.I."/>
            <person name="Powell A.J."/>
            <person name="Barry K."/>
            <person name="Miller A.N."/>
            <person name="Grigoriev I.V."/>
            <person name="Debuchy R."/>
            <person name="Gladieux P."/>
            <person name="Hiltunen Thoren M."/>
            <person name="Johannesson H."/>
        </authorList>
    </citation>
    <scope>NUCLEOTIDE SEQUENCE</scope>
    <source>
        <strain evidence="4">PSN309</strain>
    </source>
</reference>
<dbReference type="EMBL" id="MU864356">
    <property type="protein sequence ID" value="KAK4191987.1"/>
    <property type="molecule type" value="Genomic_DNA"/>
</dbReference>
<feature type="compositionally biased region" description="Low complexity" evidence="2">
    <location>
        <begin position="479"/>
        <end position="493"/>
    </location>
</feature>
<feature type="compositionally biased region" description="Pro residues" evidence="2">
    <location>
        <begin position="494"/>
        <end position="503"/>
    </location>
</feature>
<comment type="caution">
    <text evidence="4">The sequence shown here is derived from an EMBL/GenBank/DDBJ whole genome shotgun (WGS) entry which is preliminary data.</text>
</comment>
<feature type="compositionally biased region" description="Basic and acidic residues" evidence="2">
    <location>
        <begin position="404"/>
        <end position="425"/>
    </location>
</feature>
<feature type="region of interest" description="Disordered" evidence="2">
    <location>
        <begin position="402"/>
        <end position="427"/>
    </location>
</feature>
<dbReference type="Pfam" id="PF12937">
    <property type="entry name" value="F-box-like"/>
    <property type="match status" value="1"/>
</dbReference>
<feature type="compositionally biased region" description="Low complexity" evidence="2">
    <location>
        <begin position="504"/>
        <end position="535"/>
    </location>
</feature>
<dbReference type="PROSITE" id="PS50181">
    <property type="entry name" value="FBOX"/>
    <property type="match status" value="1"/>
</dbReference>
<feature type="region of interest" description="Disordered" evidence="2">
    <location>
        <begin position="255"/>
        <end position="281"/>
    </location>
</feature>
<organism evidence="4 5">
    <name type="scientific">Podospora australis</name>
    <dbReference type="NCBI Taxonomy" id="1536484"/>
    <lineage>
        <taxon>Eukaryota</taxon>
        <taxon>Fungi</taxon>
        <taxon>Dikarya</taxon>
        <taxon>Ascomycota</taxon>
        <taxon>Pezizomycotina</taxon>
        <taxon>Sordariomycetes</taxon>
        <taxon>Sordariomycetidae</taxon>
        <taxon>Sordariales</taxon>
        <taxon>Podosporaceae</taxon>
        <taxon>Podospora</taxon>
    </lineage>
</organism>
<feature type="region of interest" description="Disordered" evidence="2">
    <location>
        <begin position="939"/>
        <end position="961"/>
    </location>
</feature>
<sequence>MESSAGTQEGQEAVAKRPLEFMDLPSEIQKEIIRHASQADWICLSLVSKHFRELAAAQLYRNFNIVFPDEDDPQYDSPIDGLAGGLDTFATSDYDYAQHLRDLSLDTLSAGHKAEEAYKPYLASLSCGKFMNTLLLLTLRKAKKLETFKWNIRVELSRPVYKELHRIESLSHLHIRLQEGPSIYEAPPPLPYHGSAVPPIVTSPYHPNNTQHTGPNGLALSQIIPQVTVPTGPPGPSGFYPITTVIGFGNNGPSIPVSMGAPPPQPKPPKPRPFKKVTLKNEPPTFSGFKKLKSLSVLDIDSLDIITEIKSCVRNSAGTLQKVKLSFSDKLASQARKPPPEVDPEDSDVDDDFQVAPPPMPAYMSEASGPAKAFRAQEERKTQESVLGRIFDLEVFMVKKAQKKQREKEKGKEKETKSELSKDPGQEFIRAIKMVANRLVKELGDESDPADVKAAQQGILDTIEAAARKYLDSREDASNSKAGGSSSASGPSKPNYPPPPPPASAQAKTQASTPSSAAAQTPTETSSLFSQSSSSKVTESQKGKGIAPEDINIEEPEEQLSLDSSDPPASLSAANEPVVITRQSTPTPAVSSRPNLVVVPPEASKAMANLAAQRVNFRTLAEKLDIFEAQADTLSKHIAQMRASNSPVDVSRIAEAEKEMSVISHNIQDIHKELLTVELEIGDAEKQMPTSIPVDSVEVQNQRMIDYQRRTRGVPLQSFAVYLMPVKASILSKAIDLRMLRSLTLLNVGIQAPIWTHLTNLNRDQPLPLRKIFTDNVTPAFLTFVYELEELEQLFMLERDAKYKPEPFSPKTLVTMDMIRKAVLKKHVHHIKRLMIKNQSNTSWDLDEKSILLLCGLGRQLEELSCAMSIRSLHTFMQRIPGLVNLRALHIFQLRNEDTCVWVMREAKRFLIDNLSHYPELKLEWISIDEDDRVERLIRPSDLPKRDRRKHSNHNHKGKGKQKVVVVPGIEGWPNNIGASSSTMAPPVQGWELNSDSEDDDDQFRASKIETVGELHFYDVYGVKIFKKEVIKGRL</sequence>
<feature type="coiled-coil region" evidence="1">
    <location>
        <begin position="653"/>
        <end position="687"/>
    </location>
</feature>
<dbReference type="SUPFAM" id="SSF81383">
    <property type="entry name" value="F-box domain"/>
    <property type="match status" value="1"/>
</dbReference>
<evidence type="ECO:0000259" key="3">
    <source>
        <dbReference type="PROSITE" id="PS50181"/>
    </source>
</evidence>
<evidence type="ECO:0000256" key="2">
    <source>
        <dbReference type="SAM" id="MobiDB-lite"/>
    </source>
</evidence>
<keyword evidence="1" id="KW-0175">Coiled coil</keyword>
<dbReference type="InterPro" id="IPR001810">
    <property type="entry name" value="F-box_dom"/>
</dbReference>
<evidence type="ECO:0000313" key="5">
    <source>
        <dbReference type="Proteomes" id="UP001302126"/>
    </source>
</evidence>
<feature type="region of interest" description="Disordered" evidence="2">
    <location>
        <begin position="329"/>
        <end position="349"/>
    </location>
</feature>
<feature type="region of interest" description="Disordered" evidence="2">
    <location>
        <begin position="977"/>
        <end position="1001"/>
    </location>
</feature>
<protein>
    <recommendedName>
        <fullName evidence="3">F-box domain-containing protein</fullName>
    </recommendedName>
</protein>
<feature type="domain" description="F-box" evidence="3">
    <location>
        <begin position="18"/>
        <end position="63"/>
    </location>
</feature>
<accession>A0AAN6X4L0</accession>
<reference evidence="4" key="2">
    <citation type="submission" date="2023-05" db="EMBL/GenBank/DDBJ databases">
        <authorList>
            <consortium name="Lawrence Berkeley National Laboratory"/>
            <person name="Steindorff A."/>
            <person name="Hensen N."/>
            <person name="Bonometti L."/>
            <person name="Westerberg I."/>
            <person name="Brannstrom I.O."/>
            <person name="Guillou S."/>
            <person name="Cros-Aarteil S."/>
            <person name="Calhoun S."/>
            <person name="Haridas S."/>
            <person name="Kuo A."/>
            <person name="Mondo S."/>
            <person name="Pangilinan J."/>
            <person name="Riley R."/>
            <person name="Labutti K."/>
            <person name="Andreopoulos B."/>
            <person name="Lipzen A."/>
            <person name="Chen C."/>
            <person name="Yanf M."/>
            <person name="Daum C."/>
            <person name="Ng V."/>
            <person name="Clum A."/>
            <person name="Ohm R."/>
            <person name="Martin F."/>
            <person name="Silar P."/>
            <person name="Natvig D."/>
            <person name="Lalanne C."/>
            <person name="Gautier V."/>
            <person name="Ament-Velasquez S.L."/>
            <person name="Kruys A."/>
            <person name="Hutchinson M.I."/>
            <person name="Powell A.J."/>
            <person name="Barry K."/>
            <person name="Miller A.N."/>
            <person name="Grigoriev I.V."/>
            <person name="Debuchy R."/>
            <person name="Gladieux P."/>
            <person name="Thoren M.H."/>
            <person name="Johannesson H."/>
        </authorList>
    </citation>
    <scope>NUCLEOTIDE SEQUENCE</scope>
    <source>
        <strain evidence="4">PSN309</strain>
    </source>
</reference>
<name>A0AAN6X4L0_9PEZI</name>
<evidence type="ECO:0000313" key="4">
    <source>
        <dbReference type="EMBL" id="KAK4191987.1"/>
    </source>
</evidence>
<proteinExistence type="predicted"/>
<dbReference type="Proteomes" id="UP001302126">
    <property type="component" value="Unassembled WGS sequence"/>
</dbReference>
<dbReference type="InterPro" id="IPR036047">
    <property type="entry name" value="F-box-like_dom_sf"/>
</dbReference>
<gene>
    <name evidence="4" type="ORF">QBC35DRAFT_259953</name>
</gene>
<keyword evidence="5" id="KW-1185">Reference proteome</keyword>
<dbReference type="AlphaFoldDB" id="A0AAN6X4L0"/>
<feature type="compositionally biased region" description="Basic residues" evidence="2">
    <location>
        <begin position="269"/>
        <end position="278"/>
    </location>
</feature>
<evidence type="ECO:0000256" key="1">
    <source>
        <dbReference type="SAM" id="Coils"/>
    </source>
</evidence>
<feature type="compositionally biased region" description="Basic residues" evidence="2">
    <location>
        <begin position="946"/>
        <end position="961"/>
    </location>
</feature>
<feature type="region of interest" description="Disordered" evidence="2">
    <location>
        <begin position="471"/>
        <end position="552"/>
    </location>
</feature>